<dbReference type="Pfam" id="PF00685">
    <property type="entry name" value="Sulfotransfer_1"/>
    <property type="match status" value="1"/>
</dbReference>
<protein>
    <recommendedName>
        <fullName evidence="3">Sulfotransferase domain-containing protein</fullName>
    </recommendedName>
</protein>
<dbReference type="Gene3D" id="3.40.50.300">
    <property type="entry name" value="P-loop containing nucleotide triphosphate hydrolases"/>
    <property type="match status" value="1"/>
</dbReference>
<dbReference type="SUPFAM" id="SSF52540">
    <property type="entry name" value="P-loop containing nucleoside triphosphate hydrolases"/>
    <property type="match status" value="1"/>
</dbReference>
<dbReference type="EMBL" id="QOKZ01000026">
    <property type="protein sequence ID" value="RMC29674.1"/>
    <property type="molecule type" value="Genomic_DNA"/>
</dbReference>
<organism evidence="4 5">
    <name type="scientific">Paracoccus alkanivorans</name>
    <dbReference type="NCBI Taxonomy" id="2116655"/>
    <lineage>
        <taxon>Bacteria</taxon>
        <taxon>Pseudomonadati</taxon>
        <taxon>Pseudomonadota</taxon>
        <taxon>Alphaproteobacteria</taxon>
        <taxon>Rhodobacterales</taxon>
        <taxon>Paracoccaceae</taxon>
        <taxon>Paracoccus</taxon>
    </lineage>
</organism>
<dbReference type="AlphaFoldDB" id="A0A3M0LZQ1"/>
<dbReference type="InterPro" id="IPR000863">
    <property type="entry name" value="Sulfotransferase_dom"/>
</dbReference>
<evidence type="ECO:0000256" key="2">
    <source>
        <dbReference type="ARBA" id="ARBA00023180"/>
    </source>
</evidence>
<evidence type="ECO:0000313" key="4">
    <source>
        <dbReference type="EMBL" id="RMC29674.1"/>
    </source>
</evidence>
<dbReference type="InterPro" id="IPR027417">
    <property type="entry name" value="P-loop_NTPase"/>
</dbReference>
<keyword evidence="1" id="KW-0808">Transferase</keyword>
<dbReference type="Proteomes" id="UP000273516">
    <property type="component" value="Unassembled WGS sequence"/>
</dbReference>
<dbReference type="PANTHER" id="PTHR10605">
    <property type="entry name" value="HEPARAN SULFATE SULFOTRANSFERASE"/>
    <property type="match status" value="1"/>
</dbReference>
<gene>
    <name evidence="4" type="ORF">C9E81_22450</name>
</gene>
<name>A0A3M0LZQ1_9RHOB</name>
<keyword evidence="5" id="KW-1185">Reference proteome</keyword>
<dbReference type="PANTHER" id="PTHR10605:SF56">
    <property type="entry name" value="BIFUNCTIONAL HEPARAN SULFATE N-DEACETYLASE_N-SULFOTRANSFERASE"/>
    <property type="match status" value="1"/>
</dbReference>
<reference evidence="4 5" key="1">
    <citation type="submission" date="2018-07" db="EMBL/GenBank/DDBJ databases">
        <authorList>
            <person name="Zhang Y."/>
            <person name="Wang L."/>
            <person name="Ma S."/>
        </authorList>
    </citation>
    <scope>NUCLEOTIDE SEQUENCE [LARGE SCALE GENOMIC DNA]</scope>
    <source>
        <strain evidence="4 5">4-2</strain>
    </source>
</reference>
<evidence type="ECO:0000256" key="1">
    <source>
        <dbReference type="ARBA" id="ARBA00022679"/>
    </source>
</evidence>
<feature type="domain" description="Sulfotransferase" evidence="3">
    <location>
        <begin position="8"/>
        <end position="244"/>
    </location>
</feature>
<evidence type="ECO:0000259" key="3">
    <source>
        <dbReference type="Pfam" id="PF00685"/>
    </source>
</evidence>
<dbReference type="RefSeq" id="WP_122114575.1">
    <property type="nucleotide sequence ID" value="NZ_QOKZ01000026.1"/>
</dbReference>
<keyword evidence="2" id="KW-0325">Glycoprotein</keyword>
<dbReference type="InterPro" id="IPR037359">
    <property type="entry name" value="NST/OST"/>
</dbReference>
<sequence length="296" mass="34653">MKGIVHCIGAAKAGTTWLFSQLSTSRDFYFTPEKEIHYYFTRYGDFNRLTTSDRFTKLKWFVEKSSINYRHPQPEPEFYRNFYLFQKNLDWYLNFSRGPVTDSWYRSLFKDAEANQWVCDFSPSTSKISVIGMRALRESDENVKIIYMLRDPIDRLWSHIKFHATWIGKLEEVMAMTTSEKVNFVNKFDLLSDGMYGIILQKLYEVFSPEDILLIDFEKVKSDPHSVLLDVGNFLNVEKPKGTMEISQAVNTSAPKPIENDVCMSFGHKICKDLDILQGYGFRPAAEWYKRLHDAL</sequence>
<proteinExistence type="predicted"/>
<accession>A0A3M0LZQ1</accession>
<comment type="caution">
    <text evidence="4">The sequence shown here is derived from an EMBL/GenBank/DDBJ whole genome shotgun (WGS) entry which is preliminary data.</text>
</comment>
<dbReference type="GO" id="GO:0008146">
    <property type="term" value="F:sulfotransferase activity"/>
    <property type="evidence" value="ECO:0007669"/>
    <property type="project" value="InterPro"/>
</dbReference>
<evidence type="ECO:0000313" key="5">
    <source>
        <dbReference type="Proteomes" id="UP000273516"/>
    </source>
</evidence>
<dbReference type="OrthoDB" id="981508at2"/>